<reference evidence="3" key="1">
    <citation type="submission" date="2025-08" db="UniProtKB">
        <authorList>
            <consortium name="RefSeq"/>
        </authorList>
    </citation>
    <scope>IDENTIFICATION</scope>
    <source>
        <strain evidence="3">15112-1751.03</strain>
        <tissue evidence="3">Whole Adult</tissue>
    </source>
</reference>
<feature type="compositionally biased region" description="Acidic residues" evidence="1">
    <location>
        <begin position="108"/>
        <end position="117"/>
    </location>
</feature>
<dbReference type="Proteomes" id="UP000515160">
    <property type="component" value="Chromosome X"/>
</dbReference>
<accession>A0A6P8X9S7</accession>
<keyword evidence="2" id="KW-1185">Reference proteome</keyword>
<feature type="compositionally biased region" description="Polar residues" evidence="1">
    <location>
        <begin position="268"/>
        <end position="283"/>
    </location>
</feature>
<evidence type="ECO:0000313" key="2">
    <source>
        <dbReference type="Proteomes" id="UP000515160"/>
    </source>
</evidence>
<dbReference type="GeneID" id="117571405"/>
<dbReference type="InterPro" id="IPR009259">
    <property type="entry name" value="Roughex"/>
</dbReference>
<feature type="region of interest" description="Disordered" evidence="1">
    <location>
        <begin position="98"/>
        <end position="135"/>
    </location>
</feature>
<sequence length="283" mass="32182">MQCKNSVELSKTPAEILHQYVECINDGDVKRTVTEDCILNLFARSVQGGDAVARFLRIQLSGRYNHTDFGIPSCCAISQQELLTERYARRFERHWRRKRAAEEPRVDSDDDVEDANDDQSPNKRQVTPPRSSKVTTKLQYIEANGVLKTLRDNADDSDGGLDFGDCRQVRLVLGFRHTSAPQVCLIVYEKLQARSSRLPIELQRSRNHRNVHTDDEGETPAPLNVRRTLFGSGNDDGDEDPVILAVEVSPKPRPLSRKRPHARDEQQQKATKNPTTVFNSMRF</sequence>
<evidence type="ECO:0000313" key="3">
    <source>
        <dbReference type="RefSeq" id="XP_034109434.1"/>
    </source>
</evidence>
<feature type="region of interest" description="Disordered" evidence="1">
    <location>
        <begin position="209"/>
        <end position="283"/>
    </location>
</feature>
<dbReference type="OrthoDB" id="7860718at2759"/>
<dbReference type="RefSeq" id="XP_034109434.1">
    <property type="nucleotide sequence ID" value="XM_034253543.2"/>
</dbReference>
<dbReference type="AlphaFoldDB" id="A0A6P8X9S7"/>
<protein>
    <submittedName>
        <fullName evidence="3">Cell cycle negative regulator roughex</fullName>
    </submittedName>
</protein>
<proteinExistence type="predicted"/>
<gene>
    <name evidence="3" type="primary">LOC117571405</name>
</gene>
<evidence type="ECO:0000256" key="1">
    <source>
        <dbReference type="SAM" id="MobiDB-lite"/>
    </source>
</evidence>
<organism evidence="2 3">
    <name type="scientific">Drosophila albomicans</name>
    <name type="common">Fruit fly</name>
    <dbReference type="NCBI Taxonomy" id="7291"/>
    <lineage>
        <taxon>Eukaryota</taxon>
        <taxon>Metazoa</taxon>
        <taxon>Ecdysozoa</taxon>
        <taxon>Arthropoda</taxon>
        <taxon>Hexapoda</taxon>
        <taxon>Insecta</taxon>
        <taxon>Pterygota</taxon>
        <taxon>Neoptera</taxon>
        <taxon>Endopterygota</taxon>
        <taxon>Diptera</taxon>
        <taxon>Brachycera</taxon>
        <taxon>Muscomorpha</taxon>
        <taxon>Ephydroidea</taxon>
        <taxon>Drosophilidae</taxon>
        <taxon>Drosophila</taxon>
    </lineage>
</organism>
<name>A0A6P8X9S7_DROAB</name>
<dbReference type="Pfam" id="PF06020">
    <property type="entry name" value="Roughex"/>
    <property type="match status" value="1"/>
</dbReference>
<feature type="compositionally biased region" description="Polar residues" evidence="1">
    <location>
        <begin position="122"/>
        <end position="135"/>
    </location>
</feature>